<sequence length="216" mass="24284">MKTNKITVFCLLMGFCCVSAWSQFETPNTSVRFENSESFNDPEGLELPATKKPGLSDFKKDYKPVNGLEDKEEKLDITKDDGLLDYKTDTAPKAFQKDKEADEKYGRDQFLGDVTTGAAFVHVKYRDHEYVDGDRIRVFVNEDIVQSDISLDGAFHGFKLPLESGMNRIEFQALNQGTSGPNTAELHVYDDNGLLISAKEWNLLTGKKATIIIVKQ</sequence>
<reference evidence="3 4" key="1">
    <citation type="submission" date="2020-04" db="EMBL/GenBank/DDBJ databases">
        <title>Genome sequence of Altibacter aquimarinus strain ALE3EI.</title>
        <authorList>
            <person name="Oh H.-M."/>
            <person name="Jang D."/>
        </authorList>
    </citation>
    <scope>NUCLEOTIDE SEQUENCE [LARGE SCALE GENOMIC DNA]</scope>
    <source>
        <strain evidence="3 4">ALE3EI</strain>
    </source>
</reference>
<evidence type="ECO:0000256" key="2">
    <source>
        <dbReference type="SAM" id="SignalP"/>
    </source>
</evidence>
<proteinExistence type="predicted"/>
<gene>
    <name evidence="3" type="ORF">ALE3EI_2184</name>
</gene>
<dbReference type="Proteomes" id="UP000515514">
    <property type="component" value="Chromosome"/>
</dbReference>
<dbReference type="RefSeq" id="WP_186988622.1">
    <property type="nucleotide sequence ID" value="NZ_CP052909.1"/>
</dbReference>
<keyword evidence="2" id="KW-0732">Signal</keyword>
<feature type="chain" id="PRO_5028950429" description="Secreted protein" evidence="2">
    <location>
        <begin position="21"/>
        <end position="216"/>
    </location>
</feature>
<organism evidence="3 4">
    <name type="scientific">Constantimarinum furrinae</name>
    <dbReference type="NCBI Taxonomy" id="2562285"/>
    <lineage>
        <taxon>Bacteria</taxon>
        <taxon>Pseudomonadati</taxon>
        <taxon>Bacteroidota</taxon>
        <taxon>Flavobacteriia</taxon>
        <taxon>Flavobacteriales</taxon>
        <taxon>Flavobacteriaceae</taxon>
        <taxon>Altibacter/Constantimarinum group</taxon>
        <taxon>Constantimarinum</taxon>
    </lineage>
</organism>
<name>A0A7G8PWL3_9FLAO</name>
<evidence type="ECO:0000313" key="3">
    <source>
        <dbReference type="EMBL" id="QNJ98729.1"/>
    </source>
</evidence>
<protein>
    <recommendedName>
        <fullName evidence="5">Secreted protein</fullName>
    </recommendedName>
</protein>
<feature type="region of interest" description="Disordered" evidence="1">
    <location>
        <begin position="35"/>
        <end position="58"/>
    </location>
</feature>
<feature type="signal peptide" evidence="2">
    <location>
        <begin position="1"/>
        <end position="20"/>
    </location>
</feature>
<accession>A0A7G8PWL3</accession>
<evidence type="ECO:0000313" key="4">
    <source>
        <dbReference type="Proteomes" id="UP000515514"/>
    </source>
</evidence>
<evidence type="ECO:0000256" key="1">
    <source>
        <dbReference type="SAM" id="MobiDB-lite"/>
    </source>
</evidence>
<keyword evidence="4" id="KW-1185">Reference proteome</keyword>
<dbReference type="AlphaFoldDB" id="A0A7G8PWL3"/>
<dbReference type="KEGG" id="alti:ALE3EI_2184"/>
<evidence type="ECO:0008006" key="5">
    <source>
        <dbReference type="Google" id="ProtNLM"/>
    </source>
</evidence>
<dbReference type="EMBL" id="CP052909">
    <property type="protein sequence ID" value="QNJ98729.1"/>
    <property type="molecule type" value="Genomic_DNA"/>
</dbReference>